<comment type="caution">
    <text evidence="1">The sequence shown here is derived from an EMBL/GenBank/DDBJ whole genome shotgun (WGS) entry which is preliminary data.</text>
</comment>
<evidence type="ECO:0000313" key="1">
    <source>
        <dbReference type="EMBL" id="MBL6447612.1"/>
    </source>
</evidence>
<accession>A0A937FZB4</accession>
<reference evidence="1" key="1">
    <citation type="submission" date="2021-01" db="EMBL/GenBank/DDBJ databases">
        <title>Fulvivirga kasyanovii gen. nov., sp nov., a novel member of the phylum Bacteroidetes isolated from seawater in a mussel farm.</title>
        <authorList>
            <person name="Zhao L.-H."/>
            <person name="Wang Z.-J."/>
        </authorList>
    </citation>
    <scope>NUCLEOTIDE SEQUENCE</scope>
    <source>
        <strain evidence="1">29W222</strain>
    </source>
</reference>
<name>A0A937FZB4_9BACT</name>
<sequence>MKTEKPTIREKLQGYMEKLTVDPFGIETQVNENITRFFEDQAARTGTTRDDHFLVIKKQEQLKSWIVEKRKVLPLSVNSLVKCFAGSFYTPSLETKMITGIAGYISSFAAQNGVAEDQLKFIISLGRSTPVLHAFQGDFLIRPIALPELIKYLR</sequence>
<dbReference type="RefSeq" id="WP_202857151.1">
    <property type="nucleotide sequence ID" value="NZ_JAEUGD010000046.1"/>
</dbReference>
<evidence type="ECO:0000313" key="2">
    <source>
        <dbReference type="Proteomes" id="UP000614216"/>
    </source>
</evidence>
<keyword evidence="2" id="KW-1185">Reference proteome</keyword>
<dbReference type="Proteomes" id="UP000614216">
    <property type="component" value="Unassembled WGS sequence"/>
</dbReference>
<dbReference type="AlphaFoldDB" id="A0A937FZB4"/>
<dbReference type="EMBL" id="JAEUGD010000046">
    <property type="protein sequence ID" value="MBL6447612.1"/>
    <property type="molecule type" value="Genomic_DNA"/>
</dbReference>
<proteinExistence type="predicted"/>
<protein>
    <submittedName>
        <fullName evidence="1">Uncharacterized protein</fullName>
    </submittedName>
</protein>
<gene>
    <name evidence="1" type="ORF">JMN32_14940</name>
</gene>
<organism evidence="1 2">
    <name type="scientific">Fulvivirga marina</name>
    <dbReference type="NCBI Taxonomy" id="2494733"/>
    <lineage>
        <taxon>Bacteria</taxon>
        <taxon>Pseudomonadati</taxon>
        <taxon>Bacteroidota</taxon>
        <taxon>Cytophagia</taxon>
        <taxon>Cytophagales</taxon>
        <taxon>Fulvivirgaceae</taxon>
        <taxon>Fulvivirga</taxon>
    </lineage>
</organism>